<name>A0A433BAL5_9FUNG</name>
<evidence type="ECO:0000313" key="1">
    <source>
        <dbReference type="EMBL" id="RUP22049.1"/>
    </source>
</evidence>
<dbReference type="EMBL" id="RBNI01014332">
    <property type="protein sequence ID" value="RUP22049.1"/>
    <property type="molecule type" value="Genomic_DNA"/>
</dbReference>
<organism evidence="1 2">
    <name type="scientific">Jimgerdemannia flammicorona</name>
    <dbReference type="NCBI Taxonomy" id="994334"/>
    <lineage>
        <taxon>Eukaryota</taxon>
        <taxon>Fungi</taxon>
        <taxon>Fungi incertae sedis</taxon>
        <taxon>Mucoromycota</taxon>
        <taxon>Mucoromycotina</taxon>
        <taxon>Endogonomycetes</taxon>
        <taxon>Endogonales</taxon>
        <taxon>Endogonaceae</taxon>
        <taxon>Jimgerdemannia</taxon>
    </lineage>
</organism>
<reference evidence="1 2" key="1">
    <citation type="journal article" date="2018" name="New Phytol.">
        <title>Phylogenomics of Endogonaceae and evolution of mycorrhizas within Mucoromycota.</title>
        <authorList>
            <person name="Chang Y."/>
            <person name="Desiro A."/>
            <person name="Na H."/>
            <person name="Sandor L."/>
            <person name="Lipzen A."/>
            <person name="Clum A."/>
            <person name="Barry K."/>
            <person name="Grigoriev I.V."/>
            <person name="Martin F.M."/>
            <person name="Stajich J.E."/>
            <person name="Smith M.E."/>
            <person name="Bonito G."/>
            <person name="Spatafora J.W."/>
        </authorList>
    </citation>
    <scope>NUCLEOTIDE SEQUENCE [LARGE SCALE GENOMIC DNA]</scope>
    <source>
        <strain evidence="1 2">GMNB39</strain>
    </source>
</reference>
<protein>
    <submittedName>
        <fullName evidence="1">Uncharacterized protein</fullName>
    </submittedName>
</protein>
<gene>
    <name evidence="1" type="ORF">BC936DRAFT_139123</name>
</gene>
<sequence length="76" mass="8707">MCVRGQRGKCQRQGVLETILFIKCICEALAWGMTVHLFEQLLNDIAYDSDGLSLITEDDNETTLTPFTNMMKHLRE</sequence>
<dbReference type="AlphaFoldDB" id="A0A433BAL5"/>
<comment type="caution">
    <text evidence="1">The sequence shown here is derived from an EMBL/GenBank/DDBJ whole genome shotgun (WGS) entry which is preliminary data.</text>
</comment>
<evidence type="ECO:0000313" key="2">
    <source>
        <dbReference type="Proteomes" id="UP000268093"/>
    </source>
</evidence>
<proteinExistence type="predicted"/>
<keyword evidence="2" id="KW-1185">Reference proteome</keyword>
<dbReference type="Proteomes" id="UP000268093">
    <property type="component" value="Unassembled WGS sequence"/>
</dbReference>
<accession>A0A433BAL5</accession>